<evidence type="ECO:0000313" key="2">
    <source>
        <dbReference type="Proteomes" id="UP000198959"/>
    </source>
</evidence>
<evidence type="ECO:0000313" key="1">
    <source>
        <dbReference type="EMBL" id="SCL17977.1"/>
    </source>
</evidence>
<dbReference type="RefSeq" id="WP_091638695.1">
    <property type="nucleotide sequence ID" value="NZ_FMHW01000002.1"/>
</dbReference>
<gene>
    <name evidence="1" type="ORF">GA0074692_0297</name>
</gene>
<accession>A0A1C6RLC8</accession>
<dbReference type="OrthoDB" id="3831322at2"/>
<protein>
    <submittedName>
        <fullName evidence="1">Uncharacterized protein</fullName>
    </submittedName>
</protein>
<proteinExistence type="predicted"/>
<dbReference type="Proteomes" id="UP000198959">
    <property type="component" value="Unassembled WGS sequence"/>
</dbReference>
<sequence length="68" mass="7294">MSERELYCDSCQGVQLFEVPPCADGHGADCPELVCTNCGAALLIATFRFGPARLARRPAPRGGYRHAA</sequence>
<dbReference type="AlphaFoldDB" id="A0A1C6RLC8"/>
<dbReference type="EMBL" id="FMHW01000002">
    <property type="protein sequence ID" value="SCL17977.1"/>
    <property type="molecule type" value="Genomic_DNA"/>
</dbReference>
<keyword evidence="2" id="KW-1185">Reference proteome</keyword>
<organism evidence="1 2">
    <name type="scientific">Micromonospora pallida</name>
    <dbReference type="NCBI Taxonomy" id="145854"/>
    <lineage>
        <taxon>Bacteria</taxon>
        <taxon>Bacillati</taxon>
        <taxon>Actinomycetota</taxon>
        <taxon>Actinomycetes</taxon>
        <taxon>Micromonosporales</taxon>
        <taxon>Micromonosporaceae</taxon>
        <taxon>Micromonospora</taxon>
    </lineage>
</organism>
<reference evidence="2" key="1">
    <citation type="submission" date="2016-06" db="EMBL/GenBank/DDBJ databases">
        <authorList>
            <person name="Varghese N."/>
            <person name="Submissions Spin"/>
        </authorList>
    </citation>
    <scope>NUCLEOTIDE SEQUENCE [LARGE SCALE GENOMIC DNA]</scope>
    <source>
        <strain evidence="2">DSM 43817</strain>
    </source>
</reference>
<name>A0A1C6RLC8_9ACTN</name>